<proteinExistence type="predicted"/>
<feature type="compositionally biased region" description="Basic and acidic residues" evidence="1">
    <location>
        <begin position="452"/>
        <end position="478"/>
    </location>
</feature>
<feature type="compositionally biased region" description="Basic and acidic residues" evidence="1">
    <location>
        <begin position="113"/>
        <end position="123"/>
    </location>
</feature>
<keyword evidence="3" id="KW-1185">Reference proteome</keyword>
<feature type="compositionally biased region" description="Pro residues" evidence="1">
    <location>
        <begin position="237"/>
        <end position="251"/>
    </location>
</feature>
<evidence type="ECO:0000313" key="3">
    <source>
        <dbReference type="Proteomes" id="UP000002009"/>
    </source>
</evidence>
<dbReference type="OMA" id="AMRITSH"/>
<dbReference type="KEGG" id="mis:MICPUN_102617"/>
<dbReference type="Proteomes" id="UP000002009">
    <property type="component" value="Chromosome 10"/>
</dbReference>
<feature type="region of interest" description="Disordered" evidence="1">
    <location>
        <begin position="1"/>
        <end position="25"/>
    </location>
</feature>
<feature type="compositionally biased region" description="Low complexity" evidence="1">
    <location>
        <begin position="53"/>
        <end position="83"/>
    </location>
</feature>
<dbReference type="GeneID" id="8246707"/>
<evidence type="ECO:0000256" key="1">
    <source>
        <dbReference type="SAM" id="MobiDB-lite"/>
    </source>
</evidence>
<feature type="region of interest" description="Disordered" evidence="1">
    <location>
        <begin position="45"/>
        <end position="478"/>
    </location>
</feature>
<sequence>MSSRTPLNPLGLSGGGGTAGAMSGVDARSDPLAAAEGLLGKYSTARPATAMRPGTAMGARPGTAARARPGSARGGRPPVSPRAEVMTLDTSSVAEDSHNLDESAEISYGDGFDIDRSDADASRSVEAAMDDSDDAAFYDNDDGGGAEVTTFSDGAEGIVLDDDSLGDSVSIDFDASARSPSTPATRPKSAPRRDVDLSMSVDDDALGDASISVDADDFANRRPAPNRPASAKGRPRGAPPPPAVSLPPPAVSPWAGALSDGEDDGVDDDVDDDVEMVEESGFSFSPSPRSPAAAEAEDETEALHRQLAGNDPMTQLRAFERDEGLSPSANGGPSPRSPEATEAADETEALHRMLAGNDPVSSLRAQFSPPEETRRPTSPPRVMRRATDPEESAEEVADESAAALEVLDESAEEIATEPRTSVSRYSEHLADYSETFESPDASRVIEGADDASAPRDADGSKQDGSRRPELVRSGDLGDKARALLEDIRALRSGDLGAGGPASAKDAAELARLLREVQRATRRRMIGVSRRAAAASPPVNYFEPAKKDYLGAFANLRRQTTSISQTAEDGPPQPQRSYATTREEWSAYLAGEGGYPAEAPRPLGLDHDEKSFQEIWNASRLRTKSAASGAANDTSTEDTSTSRAIAAAIRAHGACGHLRARVASIQMRLRDRKRELERARPFG</sequence>
<feature type="compositionally biased region" description="Acidic residues" evidence="1">
    <location>
        <begin position="128"/>
        <end position="144"/>
    </location>
</feature>
<name>C1FIA6_MICCC</name>
<accession>C1FIA6</accession>
<evidence type="ECO:0000313" key="2">
    <source>
        <dbReference type="EMBL" id="ACO69963.1"/>
    </source>
</evidence>
<gene>
    <name evidence="2" type="ORF">MICPUN_102617</name>
</gene>
<protein>
    <submittedName>
        <fullName evidence="2">Uncharacterized protein</fullName>
    </submittedName>
</protein>
<organism evidence="2 3">
    <name type="scientific">Micromonas commoda (strain RCC299 / NOUM17 / CCMP2709)</name>
    <name type="common">Picoplanktonic green alga</name>
    <dbReference type="NCBI Taxonomy" id="296587"/>
    <lineage>
        <taxon>Eukaryota</taxon>
        <taxon>Viridiplantae</taxon>
        <taxon>Chlorophyta</taxon>
        <taxon>Mamiellophyceae</taxon>
        <taxon>Mamiellales</taxon>
        <taxon>Mamiellaceae</taxon>
        <taxon>Micromonas</taxon>
    </lineage>
</organism>
<dbReference type="RefSeq" id="XP_002508705.1">
    <property type="nucleotide sequence ID" value="XM_002508659.1"/>
</dbReference>
<dbReference type="InParanoid" id="C1FIA6"/>
<feature type="compositionally biased region" description="Acidic residues" evidence="1">
    <location>
        <begin position="406"/>
        <end position="415"/>
    </location>
</feature>
<dbReference type="AlphaFoldDB" id="C1FIA6"/>
<feature type="compositionally biased region" description="Acidic residues" evidence="1">
    <location>
        <begin position="260"/>
        <end position="278"/>
    </location>
</feature>
<reference evidence="2 3" key="1">
    <citation type="journal article" date="2009" name="Science">
        <title>Green evolution and dynamic adaptations revealed by genomes of the marine picoeukaryotes Micromonas.</title>
        <authorList>
            <person name="Worden A.Z."/>
            <person name="Lee J.H."/>
            <person name="Mock T."/>
            <person name="Rouze P."/>
            <person name="Simmons M.P."/>
            <person name="Aerts A.L."/>
            <person name="Allen A.E."/>
            <person name="Cuvelier M.L."/>
            <person name="Derelle E."/>
            <person name="Everett M.V."/>
            <person name="Foulon E."/>
            <person name="Grimwood J."/>
            <person name="Gundlach H."/>
            <person name="Henrissat B."/>
            <person name="Napoli C."/>
            <person name="McDonald S.M."/>
            <person name="Parker M.S."/>
            <person name="Rombauts S."/>
            <person name="Salamov A."/>
            <person name="Von Dassow P."/>
            <person name="Badger J.H."/>
            <person name="Coutinho P.M."/>
            <person name="Demir E."/>
            <person name="Dubchak I."/>
            <person name="Gentemann C."/>
            <person name="Eikrem W."/>
            <person name="Gready J.E."/>
            <person name="John U."/>
            <person name="Lanier W."/>
            <person name="Lindquist E.A."/>
            <person name="Lucas S."/>
            <person name="Mayer K.F."/>
            <person name="Moreau H."/>
            <person name="Not F."/>
            <person name="Otillar R."/>
            <person name="Panaud O."/>
            <person name="Pangilinan J."/>
            <person name="Paulsen I."/>
            <person name="Piegu B."/>
            <person name="Poliakov A."/>
            <person name="Robbens S."/>
            <person name="Schmutz J."/>
            <person name="Toulza E."/>
            <person name="Wyss T."/>
            <person name="Zelensky A."/>
            <person name="Zhou K."/>
            <person name="Armbrust E.V."/>
            <person name="Bhattacharya D."/>
            <person name="Goodenough U.W."/>
            <person name="Van de Peer Y."/>
            <person name="Grigoriev I.V."/>
        </authorList>
    </citation>
    <scope>NUCLEOTIDE SEQUENCE [LARGE SCALE GENOMIC DNA]</scope>
    <source>
        <strain evidence="3">RCC299 / NOUM17</strain>
    </source>
</reference>
<feature type="compositionally biased region" description="Acidic residues" evidence="1">
    <location>
        <begin position="389"/>
        <end position="398"/>
    </location>
</feature>
<feature type="compositionally biased region" description="Low complexity" evidence="1">
    <location>
        <begin position="279"/>
        <end position="294"/>
    </location>
</feature>
<dbReference type="EMBL" id="CP001576">
    <property type="protein sequence ID" value="ACO69963.1"/>
    <property type="molecule type" value="Genomic_DNA"/>
</dbReference>